<feature type="compositionally biased region" description="Low complexity" evidence="12">
    <location>
        <begin position="1158"/>
        <end position="1169"/>
    </location>
</feature>
<dbReference type="FunFam" id="3.30.200.20:FF:000060">
    <property type="entry name" value="Serine/threonine-protein kinase isoform 1"/>
    <property type="match status" value="1"/>
</dbReference>
<feature type="binding site" evidence="11">
    <location>
        <position position="851"/>
    </location>
    <ligand>
        <name>ATP</name>
        <dbReference type="ChEBI" id="CHEBI:30616"/>
    </ligand>
</feature>
<accession>L8GJM3</accession>
<sequence>MRGSGRATSHRRPRTAGDCSYFLPIALSLLILLLAGFVERAEPLAVPGTGEGSVSDIYNSLGAAYLNAKDVVSVAYTTTTTTVNTSLGALSGGRVNFVGTSSSMATYYTSAAAATYAQIPVMATAMVPAYTTSVFPALVSGSVLTLTGPVVAGMWDGTYTAWNDTGVAAVNANVDLTTGTDNTLKIIYCNDVLGEGGVLANYLSAISPAIKAVFDQYKTDGFAHLAAVTGGRAFSGCTNAAKLALLATHPKSVVFFMYPDFKKNSTGLSIAKMADKTGTVVALTVTTLAQVTTAMAASTLNNNGTLVYDMTNQASGAWPLSTVSSMVLYNDDGVTSANSIDCATIKEVLSFLSWIQINDNAATLVKSSGFLPLTGRQRMNMLDALSRVICNGQSALTTAFLLGMGPIIPTYTSWATEFGSSGFTLKYFATSSVEGLASLVDNSIDFASTGALLTPTQQAALPDVLTVPVVSYGFVWNYNIPELINTDYRIVLSFQVVSDIYFDRIKKWDHPDILALNPSIASLLPVNKSIIVTYFSTVQVTAQAINQALCANVPEFNSTVGWTGVPVYPISQSSPGRTQPCATLNEATVAMRTPYALGMGVSFTALTSAHLRPASLMINGTVLAPTRESIVQGITNSASPTDLFILAPPGNSDSWPMISTNALAVHSRNSVDCTKAKKLVEFIYWTQTDETAATIAKANKMIVAGQSAPVRRAMLAFVANITCAGELVTDIAYCILNGTICADHGTCFGRTCVCQSGWQGTYCAEPVPEATNSGSTDVLVPLLAACLPFLGILIVLGLILGLFLYWRIRHLKMRDEWEIPYSEVDLGETLGQGGFGSVFRSEWRGTQVAVKVLTDGRINKEIERNFREEVTVMSSLRHPNVVLFMGACTKPPRMFIIMEYMALGSLYELLHNELLLYQAAKGMHFLHSSGVAHCDLKSLNLLLDNKWNLKVSDFGLTKVKSELMKNGPRGGAVGTIHWTAPEVLAESESVDYVLADTYSYGIVMWEAFTRQQPYEGMSPAAIAVAVLRNNYRPPMPEGYDLSSMPSGILDDSFSPGSTRGQPAGSISGASGGFLRSPALDSDLKYLHLMVQCWHQDPVMRPSFLEIMTQLSTNDYTGSKSGGSSSSSSSSMTSFADIRHAQAGRRRPDDTSALTSNTSDGMSSSASLGSGSIDGSSMNIPMFKYKVKLDDTGNLVGRYGANDAMLSSDNIAVAFLDVTSAHVLWQRAPEEMVETMTLFNKLVRDLAARHHGFETTVGDRGNSEGSMCILFTEPEAASVMCFELQKELLVAPWPAKLLAVPQAEEVADPISGDVVFRGLRVRCGIHVGSISAKRSKDARKAGIKHSGPAIEAAMKLASVAKPGQIVISAVVRNRLADLGLIQKGKGNDDDHDDDKKNKTKRGKDKKIKTSFLKKVELPVSRVRTSVSYQASTTADGETDTEQRRERTESGDAQEIKAYEMRVPGLYRYFDRDNDDERSSDEDGSSSTLMEPVRGRGREGLEGDAETWLNSANMCPWIIDYSKVTVYEDKPLGAGSYGVVYRGRWQNVDVAVKRFIKQTMNERSTLEFRSEMSILSNMQHPNIITFIGACVVEPNMCIITEYMKNGSLRTILSSSLKLSFNDRMRMLFHTAQGLQYLHDTVSPSIIHRDLKCSNILVDEADGIWTVKIADFGFARVKEANTTMTRCGTPSWIAPEIIRGEKYTEKADIYSLGIIMWEVLTRRVPYEGLNFMGVSLQVLDNQRPEIPDNCPAEFRKIMTRCWHPKAHKRPAIGEVVGFFKQLVGVSPFDV</sequence>
<dbReference type="Pfam" id="PF12849">
    <property type="entry name" value="PBP_like_2"/>
    <property type="match status" value="1"/>
</dbReference>
<feature type="compositionally biased region" description="Polar residues" evidence="12">
    <location>
        <begin position="1425"/>
        <end position="1434"/>
    </location>
</feature>
<feature type="domain" description="Protein kinase" evidence="14">
    <location>
        <begin position="1524"/>
        <end position="1780"/>
    </location>
</feature>
<feature type="compositionally biased region" description="Basic and acidic residues" evidence="12">
    <location>
        <begin position="1439"/>
        <end position="1452"/>
    </location>
</feature>
<dbReference type="PROSITE" id="PS00107">
    <property type="entry name" value="PROTEIN_KINASE_ATP"/>
    <property type="match status" value="2"/>
</dbReference>
<dbReference type="SUPFAM" id="SSF55073">
    <property type="entry name" value="Nucleotide cyclase"/>
    <property type="match status" value="1"/>
</dbReference>
<dbReference type="Proteomes" id="UP000011083">
    <property type="component" value="Unassembled WGS sequence"/>
</dbReference>
<dbReference type="GO" id="GO:0035556">
    <property type="term" value="P:intracellular signal transduction"/>
    <property type="evidence" value="ECO:0007669"/>
    <property type="project" value="InterPro"/>
</dbReference>
<dbReference type="InterPro" id="IPR000719">
    <property type="entry name" value="Prot_kinase_dom"/>
</dbReference>
<feature type="region of interest" description="Disordered" evidence="12">
    <location>
        <begin position="1139"/>
        <end position="1169"/>
    </location>
</feature>
<dbReference type="SMART" id="SM00220">
    <property type="entry name" value="S_TKc"/>
    <property type="match status" value="2"/>
</dbReference>
<evidence type="ECO:0000256" key="9">
    <source>
        <dbReference type="ARBA" id="ARBA00047899"/>
    </source>
</evidence>
<keyword evidence="13" id="KW-1133">Transmembrane helix</keyword>
<dbReference type="SMART" id="SM00044">
    <property type="entry name" value="CYCc"/>
    <property type="match status" value="1"/>
</dbReference>
<evidence type="ECO:0000256" key="8">
    <source>
        <dbReference type="ARBA" id="ARBA00022840"/>
    </source>
</evidence>
<dbReference type="GeneID" id="14913718"/>
<name>L8GJM3_ACACF</name>
<keyword evidence="8 11" id="KW-0067">ATP-binding</keyword>
<dbReference type="PROSITE" id="PS01186">
    <property type="entry name" value="EGF_2"/>
    <property type="match status" value="1"/>
</dbReference>
<evidence type="ECO:0000256" key="11">
    <source>
        <dbReference type="PROSITE-ProRule" id="PRU10141"/>
    </source>
</evidence>
<dbReference type="Gene3D" id="2.10.25.10">
    <property type="entry name" value="Laminin"/>
    <property type="match status" value="1"/>
</dbReference>
<evidence type="ECO:0000313" key="15">
    <source>
        <dbReference type="EMBL" id="ELR13217.1"/>
    </source>
</evidence>
<feature type="region of interest" description="Disordered" evidence="12">
    <location>
        <begin position="1425"/>
        <end position="1452"/>
    </location>
</feature>
<feature type="compositionally biased region" description="Basic and acidic residues" evidence="12">
    <location>
        <begin position="1384"/>
        <end position="1395"/>
    </location>
</feature>
<comment type="catalytic activity">
    <reaction evidence="9">
        <text>L-threonyl-[protein] + ATP = O-phospho-L-threonyl-[protein] + ADP + H(+)</text>
        <dbReference type="Rhea" id="RHEA:46608"/>
        <dbReference type="Rhea" id="RHEA-COMP:11060"/>
        <dbReference type="Rhea" id="RHEA-COMP:11605"/>
        <dbReference type="ChEBI" id="CHEBI:15378"/>
        <dbReference type="ChEBI" id="CHEBI:30013"/>
        <dbReference type="ChEBI" id="CHEBI:30616"/>
        <dbReference type="ChEBI" id="CHEBI:61977"/>
        <dbReference type="ChEBI" id="CHEBI:456216"/>
        <dbReference type="EC" id="2.7.11.1"/>
    </reaction>
</comment>
<dbReference type="InterPro" id="IPR051681">
    <property type="entry name" value="Ser/Thr_Kinases-Pseudokinases"/>
</dbReference>
<evidence type="ECO:0000256" key="10">
    <source>
        <dbReference type="ARBA" id="ARBA00048679"/>
    </source>
</evidence>
<dbReference type="FunFam" id="3.30.200.20:FF:000034">
    <property type="entry name" value="Kinase suppressor of Ras 1"/>
    <property type="match status" value="1"/>
</dbReference>
<dbReference type="Pfam" id="PF23106">
    <property type="entry name" value="EGF_Teneurin"/>
    <property type="match status" value="1"/>
</dbReference>
<dbReference type="PROSITE" id="PS00108">
    <property type="entry name" value="PROTEIN_KINASE_ST"/>
    <property type="match status" value="2"/>
</dbReference>
<feature type="region of interest" description="Disordered" evidence="12">
    <location>
        <begin position="1050"/>
        <end position="1071"/>
    </location>
</feature>
<evidence type="ECO:0000256" key="4">
    <source>
        <dbReference type="ARBA" id="ARBA00022527"/>
    </source>
</evidence>
<dbReference type="SUPFAM" id="SSF56112">
    <property type="entry name" value="Protein kinase-like (PK-like)"/>
    <property type="match status" value="2"/>
</dbReference>
<dbReference type="PANTHER" id="PTHR44329">
    <property type="entry name" value="SERINE/THREONINE-PROTEIN KINASE TNNI3K-RELATED"/>
    <property type="match status" value="1"/>
</dbReference>
<keyword evidence="13" id="KW-0472">Membrane</keyword>
<dbReference type="SUPFAM" id="SSF57196">
    <property type="entry name" value="EGF/Laminin"/>
    <property type="match status" value="1"/>
</dbReference>
<feature type="compositionally biased region" description="Basic residues" evidence="12">
    <location>
        <begin position="1396"/>
        <end position="1406"/>
    </location>
</feature>
<dbReference type="EC" id="2.7.11.1" evidence="3"/>
<evidence type="ECO:0000256" key="7">
    <source>
        <dbReference type="ARBA" id="ARBA00022777"/>
    </source>
</evidence>
<dbReference type="GO" id="GO:0016020">
    <property type="term" value="C:membrane"/>
    <property type="evidence" value="ECO:0007669"/>
    <property type="project" value="UniProtKB-SubCell"/>
</dbReference>
<dbReference type="EMBL" id="KB008097">
    <property type="protein sequence ID" value="ELR13217.1"/>
    <property type="molecule type" value="Genomic_DNA"/>
</dbReference>
<keyword evidence="6 11" id="KW-0547">Nucleotide-binding</keyword>
<keyword evidence="16" id="KW-1185">Reference proteome</keyword>
<evidence type="ECO:0000256" key="2">
    <source>
        <dbReference type="ARBA" id="ARBA00005843"/>
    </source>
</evidence>
<protein>
    <recommendedName>
        <fullName evidence="3">non-specific serine/threonine protein kinase</fullName>
        <ecNumber evidence="3">2.7.11.1</ecNumber>
    </recommendedName>
</protein>
<organism evidence="15 16">
    <name type="scientific">Acanthamoeba castellanii (strain ATCC 30010 / Neff)</name>
    <dbReference type="NCBI Taxonomy" id="1257118"/>
    <lineage>
        <taxon>Eukaryota</taxon>
        <taxon>Amoebozoa</taxon>
        <taxon>Discosea</taxon>
        <taxon>Longamoebia</taxon>
        <taxon>Centramoebida</taxon>
        <taxon>Acanthamoebidae</taxon>
        <taxon>Acanthamoeba</taxon>
    </lineage>
</organism>
<dbReference type="STRING" id="1257118.L8GJM3"/>
<dbReference type="Gene3D" id="3.40.190.10">
    <property type="entry name" value="Periplasmic binding protein-like II"/>
    <property type="match status" value="4"/>
</dbReference>
<dbReference type="VEuPathDB" id="AmoebaDB:ACA1_100540"/>
<comment type="subcellular location">
    <subcellularLocation>
        <location evidence="1">Membrane</location>
        <topology evidence="1">Single-pass membrane protein</topology>
    </subcellularLocation>
</comment>
<dbReference type="InterPro" id="IPR011009">
    <property type="entry name" value="Kinase-like_dom_sf"/>
</dbReference>
<dbReference type="InterPro" id="IPR024370">
    <property type="entry name" value="PBP_domain"/>
</dbReference>
<evidence type="ECO:0000313" key="16">
    <source>
        <dbReference type="Proteomes" id="UP000011083"/>
    </source>
</evidence>
<dbReference type="PANTHER" id="PTHR44329:SF298">
    <property type="entry name" value="MIXED LINEAGE KINASE DOMAIN-LIKE PROTEIN"/>
    <property type="match status" value="1"/>
</dbReference>
<dbReference type="InterPro" id="IPR008271">
    <property type="entry name" value="Ser/Thr_kinase_AS"/>
</dbReference>
<evidence type="ECO:0000256" key="3">
    <source>
        <dbReference type="ARBA" id="ARBA00012513"/>
    </source>
</evidence>
<dbReference type="Gene3D" id="3.30.70.1230">
    <property type="entry name" value="Nucleotide cyclase"/>
    <property type="match status" value="1"/>
</dbReference>
<proteinExistence type="inferred from homology"/>
<dbReference type="Gene3D" id="3.30.200.20">
    <property type="entry name" value="Phosphorylase Kinase, domain 1"/>
    <property type="match status" value="2"/>
</dbReference>
<dbReference type="OrthoDB" id="4062651at2759"/>
<comment type="catalytic activity">
    <reaction evidence="10">
        <text>L-seryl-[protein] + ATP = O-phospho-L-seryl-[protein] + ADP + H(+)</text>
        <dbReference type="Rhea" id="RHEA:17989"/>
        <dbReference type="Rhea" id="RHEA-COMP:9863"/>
        <dbReference type="Rhea" id="RHEA-COMP:11604"/>
        <dbReference type="ChEBI" id="CHEBI:15378"/>
        <dbReference type="ChEBI" id="CHEBI:29999"/>
        <dbReference type="ChEBI" id="CHEBI:30616"/>
        <dbReference type="ChEBI" id="CHEBI:83421"/>
        <dbReference type="ChEBI" id="CHEBI:456216"/>
        <dbReference type="EC" id="2.7.11.1"/>
    </reaction>
</comment>
<evidence type="ECO:0000259" key="14">
    <source>
        <dbReference type="PROSITE" id="PS50011"/>
    </source>
</evidence>
<dbReference type="PRINTS" id="PR00109">
    <property type="entry name" value="TYRKINASE"/>
</dbReference>
<dbReference type="KEGG" id="acan:ACA1_100540"/>
<dbReference type="Pfam" id="PF07714">
    <property type="entry name" value="PK_Tyr_Ser-Thr"/>
    <property type="match status" value="2"/>
</dbReference>
<dbReference type="InterPro" id="IPR017441">
    <property type="entry name" value="Protein_kinase_ATP_BS"/>
</dbReference>
<gene>
    <name evidence="15" type="ORF">ACA1_100540</name>
</gene>
<feature type="region of interest" description="Disordered" evidence="12">
    <location>
        <begin position="1468"/>
        <end position="1497"/>
    </location>
</feature>
<dbReference type="Gene3D" id="1.10.510.10">
    <property type="entry name" value="Transferase(Phosphotransferase) domain 1"/>
    <property type="match status" value="2"/>
</dbReference>
<reference evidence="15 16" key="1">
    <citation type="journal article" date="2013" name="Genome Biol.">
        <title>Genome of Acanthamoeba castellanii highlights extensive lateral gene transfer and early evolution of tyrosine kinase signaling.</title>
        <authorList>
            <person name="Clarke M."/>
            <person name="Lohan A.J."/>
            <person name="Liu B."/>
            <person name="Lagkouvardos I."/>
            <person name="Roy S."/>
            <person name="Zafar N."/>
            <person name="Bertelli C."/>
            <person name="Schilde C."/>
            <person name="Kianianmomeni A."/>
            <person name="Burglin T.R."/>
            <person name="Frech C."/>
            <person name="Turcotte B."/>
            <person name="Kopec K.O."/>
            <person name="Synnott J.M."/>
            <person name="Choo C."/>
            <person name="Paponov I."/>
            <person name="Finkler A."/>
            <person name="Soon Heng Tan C."/>
            <person name="Hutchins A.P."/>
            <person name="Weinmeier T."/>
            <person name="Rattei T."/>
            <person name="Chu J.S."/>
            <person name="Gimenez G."/>
            <person name="Irimia M."/>
            <person name="Rigden D.J."/>
            <person name="Fitzpatrick D.A."/>
            <person name="Lorenzo-Morales J."/>
            <person name="Bateman A."/>
            <person name="Chiu C.H."/>
            <person name="Tang P."/>
            <person name="Hegemann P."/>
            <person name="Fromm H."/>
            <person name="Raoult D."/>
            <person name="Greub G."/>
            <person name="Miranda-Saavedra D."/>
            <person name="Chen N."/>
            <person name="Nash P."/>
            <person name="Ginger M.L."/>
            <person name="Horn M."/>
            <person name="Schaap P."/>
            <person name="Caler L."/>
            <person name="Loftus B."/>
        </authorList>
    </citation>
    <scope>NUCLEOTIDE SEQUENCE [LARGE SCALE GENOMIC DNA]</scope>
    <source>
        <strain evidence="15 16">Neff</strain>
    </source>
</reference>
<keyword evidence="7 15" id="KW-0418">Kinase</keyword>
<feature type="transmembrane region" description="Helical" evidence="13">
    <location>
        <begin position="778"/>
        <end position="806"/>
    </location>
</feature>
<feature type="transmembrane region" description="Helical" evidence="13">
    <location>
        <begin position="21"/>
        <end position="38"/>
    </location>
</feature>
<evidence type="ECO:0000256" key="6">
    <source>
        <dbReference type="ARBA" id="ARBA00022741"/>
    </source>
</evidence>
<keyword evidence="4" id="KW-0723">Serine/threonine-protein kinase</keyword>
<feature type="region of interest" description="Disordered" evidence="12">
    <location>
        <begin position="1381"/>
        <end position="1406"/>
    </location>
</feature>
<dbReference type="GO" id="GO:0005524">
    <property type="term" value="F:ATP binding"/>
    <property type="evidence" value="ECO:0007669"/>
    <property type="project" value="UniProtKB-UniRule"/>
</dbReference>
<keyword evidence="5" id="KW-0808">Transferase</keyword>
<dbReference type="Pfam" id="PF00211">
    <property type="entry name" value="Guanylate_cyc"/>
    <property type="match status" value="1"/>
</dbReference>
<dbReference type="InterPro" id="IPR001245">
    <property type="entry name" value="Ser-Thr/Tyr_kinase_cat_dom"/>
</dbReference>
<evidence type="ECO:0000256" key="13">
    <source>
        <dbReference type="SAM" id="Phobius"/>
    </source>
</evidence>
<comment type="similarity">
    <text evidence="2">Belongs to the protein kinase superfamily. TKL Ser/Thr protein kinase family.</text>
</comment>
<dbReference type="SUPFAM" id="SSF53850">
    <property type="entry name" value="Periplasmic binding protein-like II"/>
    <property type="match status" value="2"/>
</dbReference>
<evidence type="ECO:0000256" key="5">
    <source>
        <dbReference type="ARBA" id="ARBA00022679"/>
    </source>
</evidence>
<dbReference type="GO" id="GO:0009190">
    <property type="term" value="P:cyclic nucleotide biosynthetic process"/>
    <property type="evidence" value="ECO:0007669"/>
    <property type="project" value="InterPro"/>
</dbReference>
<dbReference type="CDD" id="cd13999">
    <property type="entry name" value="STKc_MAP3K-like"/>
    <property type="match status" value="2"/>
</dbReference>
<evidence type="ECO:0000256" key="12">
    <source>
        <dbReference type="SAM" id="MobiDB-lite"/>
    </source>
</evidence>
<dbReference type="GO" id="GO:0004674">
    <property type="term" value="F:protein serine/threonine kinase activity"/>
    <property type="evidence" value="ECO:0007669"/>
    <property type="project" value="UniProtKB-KW"/>
</dbReference>
<evidence type="ECO:0000256" key="1">
    <source>
        <dbReference type="ARBA" id="ARBA00004167"/>
    </source>
</evidence>
<dbReference type="InterPro" id="IPR029787">
    <property type="entry name" value="Nucleotide_cyclase"/>
</dbReference>
<dbReference type="PROSITE" id="PS00022">
    <property type="entry name" value="EGF_1"/>
    <property type="match status" value="1"/>
</dbReference>
<dbReference type="PROSITE" id="PS50011">
    <property type="entry name" value="PROTEIN_KINASE_DOM"/>
    <property type="match status" value="2"/>
</dbReference>
<feature type="binding site" evidence="11">
    <location>
        <position position="1551"/>
    </location>
    <ligand>
        <name>ATP</name>
        <dbReference type="ChEBI" id="CHEBI:30616"/>
    </ligand>
</feature>
<dbReference type="InterPro" id="IPR001054">
    <property type="entry name" value="A/G_cyclase"/>
</dbReference>
<feature type="domain" description="Protein kinase" evidence="14">
    <location>
        <begin position="824"/>
        <end position="1116"/>
    </location>
</feature>
<dbReference type="InterPro" id="IPR000742">
    <property type="entry name" value="EGF"/>
</dbReference>
<keyword evidence="13" id="KW-0812">Transmembrane</keyword>
<dbReference type="RefSeq" id="XP_004335230.1">
    <property type="nucleotide sequence ID" value="XM_004335182.1"/>
</dbReference>